<comment type="similarity">
    <text evidence="10 11">Belongs to the thiamine-phosphate synthase family.</text>
</comment>
<evidence type="ECO:0000256" key="4">
    <source>
        <dbReference type="ARBA" id="ARBA00022723"/>
    </source>
</evidence>
<feature type="binding site" evidence="10">
    <location>
        <position position="179"/>
    </location>
    <ligand>
        <name>2-[(2R,5Z)-2-carboxy-4-methylthiazol-5(2H)-ylidene]ethyl phosphate</name>
        <dbReference type="ChEBI" id="CHEBI:62899"/>
    </ligand>
</feature>
<dbReference type="InterPro" id="IPR036206">
    <property type="entry name" value="ThiamineP_synth_sf"/>
</dbReference>
<feature type="binding site" evidence="10">
    <location>
        <position position="84"/>
    </location>
    <ligand>
        <name>Mg(2+)</name>
        <dbReference type="ChEBI" id="CHEBI:18420"/>
    </ligand>
</feature>
<comment type="catalytic activity">
    <reaction evidence="7 10 11">
        <text>4-methyl-5-(2-phosphooxyethyl)-thiazole + 4-amino-2-methyl-5-(diphosphooxymethyl)pyrimidine + H(+) = thiamine phosphate + diphosphate</text>
        <dbReference type="Rhea" id="RHEA:22328"/>
        <dbReference type="ChEBI" id="CHEBI:15378"/>
        <dbReference type="ChEBI" id="CHEBI:33019"/>
        <dbReference type="ChEBI" id="CHEBI:37575"/>
        <dbReference type="ChEBI" id="CHEBI:57841"/>
        <dbReference type="ChEBI" id="CHEBI:58296"/>
        <dbReference type="EC" id="2.5.1.3"/>
    </reaction>
</comment>
<keyword evidence="5 10" id="KW-0460">Magnesium</keyword>
<evidence type="ECO:0000256" key="10">
    <source>
        <dbReference type="HAMAP-Rule" id="MF_00097"/>
    </source>
</evidence>
<dbReference type="GO" id="GO:0005737">
    <property type="term" value="C:cytoplasm"/>
    <property type="evidence" value="ECO:0007669"/>
    <property type="project" value="TreeGrafter"/>
</dbReference>
<dbReference type="NCBIfam" id="TIGR00693">
    <property type="entry name" value="thiE"/>
    <property type="match status" value="1"/>
</dbReference>
<feature type="binding site" evidence="10">
    <location>
        <begin position="50"/>
        <end position="54"/>
    </location>
    <ligand>
        <name>4-amino-2-methyl-5-(diphosphooxymethyl)pyrimidine</name>
        <dbReference type="ChEBI" id="CHEBI:57841"/>
    </ligand>
</feature>
<sequence length="224" mass="24032">MGYPKIRRELSRTSFDLSLYLVLDPELCGGIAGMVSTVYEAVERGVTCVQLRSEKEVDKRYWYDAGLLLKALLEDYDVPLIVNDHIDVALAIDADGVHVGQKDLPADVARRLLGPNKILGLSVGSIYEMEQVELQDVDYVGIGPVFATSTKKDARKALGVEGLSMIAAQRDIPKVAIGGINIDNAASVMKSGVDGIAVVSAICGQADIASATRRLASIVRGENE</sequence>
<dbReference type="EMBL" id="QEWR01000002">
    <property type="protein sequence ID" value="PWD84318.1"/>
    <property type="molecule type" value="Genomic_DNA"/>
</dbReference>
<dbReference type="SUPFAM" id="SSF51391">
    <property type="entry name" value="Thiamin phosphate synthase"/>
    <property type="match status" value="1"/>
</dbReference>
<comment type="catalytic activity">
    <reaction evidence="8 10 11">
        <text>2-(2-carboxy-4-methylthiazol-5-yl)ethyl phosphate + 4-amino-2-methyl-5-(diphosphooxymethyl)pyrimidine + 2 H(+) = thiamine phosphate + CO2 + diphosphate</text>
        <dbReference type="Rhea" id="RHEA:47848"/>
        <dbReference type="ChEBI" id="CHEBI:15378"/>
        <dbReference type="ChEBI" id="CHEBI:16526"/>
        <dbReference type="ChEBI" id="CHEBI:33019"/>
        <dbReference type="ChEBI" id="CHEBI:37575"/>
        <dbReference type="ChEBI" id="CHEBI:57841"/>
        <dbReference type="ChEBI" id="CHEBI:62890"/>
        <dbReference type="EC" id="2.5.1.3"/>
    </reaction>
</comment>
<accession>A0A2U2AMC9</accession>
<gene>
    <name evidence="10 14" type="primary">thiE</name>
    <name evidence="14" type="ORF">DC082_01890</name>
</gene>
<dbReference type="EC" id="2.5.1.3" evidence="10"/>
<dbReference type="UniPathway" id="UPA00060">
    <property type="reaction ID" value="UER00141"/>
</dbReference>
<dbReference type="Proteomes" id="UP000244948">
    <property type="component" value="Unassembled WGS sequence"/>
</dbReference>
<dbReference type="GO" id="GO:0009229">
    <property type="term" value="P:thiamine diphosphate biosynthetic process"/>
    <property type="evidence" value="ECO:0007669"/>
    <property type="project" value="UniProtKB-UniRule"/>
</dbReference>
<comment type="cofactor">
    <cofactor evidence="10">
        <name>Mg(2+)</name>
        <dbReference type="ChEBI" id="CHEBI:18420"/>
    </cofactor>
    <text evidence="10">Binds 1 Mg(2+) ion per subunit.</text>
</comment>
<dbReference type="InterPro" id="IPR034291">
    <property type="entry name" value="TMP_synthase"/>
</dbReference>
<evidence type="ECO:0000313" key="15">
    <source>
        <dbReference type="Proteomes" id="UP000244948"/>
    </source>
</evidence>
<dbReference type="CDD" id="cd00564">
    <property type="entry name" value="TMP_TenI"/>
    <property type="match status" value="1"/>
</dbReference>
<dbReference type="InterPro" id="IPR022998">
    <property type="entry name" value="ThiamineP_synth_TenI"/>
</dbReference>
<evidence type="ECO:0000256" key="9">
    <source>
        <dbReference type="ARBA" id="ARBA00047883"/>
    </source>
</evidence>
<evidence type="ECO:0000256" key="6">
    <source>
        <dbReference type="ARBA" id="ARBA00022977"/>
    </source>
</evidence>
<feature type="binding site" evidence="10">
    <location>
        <begin position="199"/>
        <end position="200"/>
    </location>
    <ligand>
        <name>2-[(2R,5Z)-2-carboxy-4-methylthiazol-5(2H)-ylidene]ethyl phosphate</name>
        <dbReference type="ChEBI" id="CHEBI:62899"/>
    </ligand>
</feature>
<reference evidence="14 15" key="1">
    <citation type="journal article" date="2018" name="Genome Announc.">
        <title>Ignatzschineria cameli sp. nov., isolated from necrotic foot tissue of dromedaries (Camelus dromedarius) and associated maggots (Wohlfahrtia species) in Dubai.</title>
        <authorList>
            <person name="Tsang C.C."/>
            <person name="Tang J.Y."/>
            <person name="Fong J.Y."/>
            <person name="Kinne J."/>
            <person name="Lee H.H."/>
            <person name="Joseph M."/>
            <person name="Jose S."/>
            <person name="Schuster R.K."/>
            <person name="Tang Y."/>
            <person name="Sivakumar S."/>
            <person name="Chen J.H."/>
            <person name="Teng J.L."/>
            <person name="Lau S.K."/>
            <person name="Wernery U."/>
            <person name="Woo P.C."/>
        </authorList>
    </citation>
    <scope>NUCLEOTIDE SEQUENCE [LARGE SCALE GENOMIC DNA]</scope>
    <source>
        <strain evidence="14 15">KCTC 22643</strain>
    </source>
</reference>
<keyword evidence="4 10" id="KW-0479">Metal-binding</keyword>
<comment type="catalytic activity">
    <reaction evidence="9 10 11">
        <text>2-[(2R,5Z)-2-carboxy-4-methylthiazol-5(2H)-ylidene]ethyl phosphate + 4-amino-2-methyl-5-(diphosphooxymethyl)pyrimidine + 2 H(+) = thiamine phosphate + CO2 + diphosphate</text>
        <dbReference type="Rhea" id="RHEA:47844"/>
        <dbReference type="ChEBI" id="CHEBI:15378"/>
        <dbReference type="ChEBI" id="CHEBI:16526"/>
        <dbReference type="ChEBI" id="CHEBI:33019"/>
        <dbReference type="ChEBI" id="CHEBI:37575"/>
        <dbReference type="ChEBI" id="CHEBI:57841"/>
        <dbReference type="ChEBI" id="CHEBI:62899"/>
        <dbReference type="EC" id="2.5.1.3"/>
    </reaction>
</comment>
<feature type="domain" description="Thiamine phosphate synthase/TenI" evidence="13">
    <location>
        <begin position="19"/>
        <end position="202"/>
    </location>
</feature>
<keyword evidence="6 10" id="KW-0784">Thiamine biosynthesis</keyword>
<organism evidence="14 15">
    <name type="scientific">Ignatzschineria indica</name>
    <dbReference type="NCBI Taxonomy" id="472583"/>
    <lineage>
        <taxon>Bacteria</taxon>
        <taxon>Pseudomonadati</taxon>
        <taxon>Pseudomonadota</taxon>
        <taxon>Gammaproteobacteria</taxon>
        <taxon>Cardiobacteriales</taxon>
        <taxon>Ignatzschineriaceae</taxon>
        <taxon>Ignatzschineria</taxon>
    </lineage>
</organism>
<dbReference type="GO" id="GO:0009228">
    <property type="term" value="P:thiamine biosynthetic process"/>
    <property type="evidence" value="ECO:0007669"/>
    <property type="project" value="UniProtKB-KW"/>
</dbReference>
<evidence type="ECO:0000256" key="7">
    <source>
        <dbReference type="ARBA" id="ARBA00047334"/>
    </source>
</evidence>
<proteinExistence type="inferred from homology"/>
<evidence type="ECO:0000256" key="8">
    <source>
        <dbReference type="ARBA" id="ARBA00047851"/>
    </source>
</evidence>
<dbReference type="GO" id="GO:0000287">
    <property type="term" value="F:magnesium ion binding"/>
    <property type="evidence" value="ECO:0007669"/>
    <property type="project" value="UniProtKB-UniRule"/>
</dbReference>
<dbReference type="FunFam" id="3.20.20.70:FF:000096">
    <property type="entry name" value="Thiamine-phosphate synthase"/>
    <property type="match status" value="1"/>
</dbReference>
<dbReference type="AlphaFoldDB" id="A0A2U2AMC9"/>
<feature type="binding site" evidence="10">
    <location>
        <position position="83"/>
    </location>
    <ligand>
        <name>4-amino-2-methyl-5-(diphosphooxymethyl)pyrimidine</name>
        <dbReference type="ChEBI" id="CHEBI:57841"/>
    </ligand>
</feature>
<dbReference type="Gene3D" id="3.20.20.70">
    <property type="entry name" value="Aldolase class I"/>
    <property type="match status" value="1"/>
</dbReference>
<evidence type="ECO:0000313" key="14">
    <source>
        <dbReference type="EMBL" id="PWD84318.1"/>
    </source>
</evidence>
<evidence type="ECO:0000256" key="3">
    <source>
        <dbReference type="ARBA" id="ARBA00022679"/>
    </source>
</evidence>
<dbReference type="InterPro" id="IPR013785">
    <property type="entry name" value="Aldolase_TIM"/>
</dbReference>
<keyword evidence="15" id="KW-1185">Reference proteome</keyword>
<comment type="pathway">
    <text evidence="2 10 12">Cofactor biosynthesis; thiamine diphosphate biosynthesis; thiamine phosphate from 4-amino-2-methyl-5-diphosphomethylpyrimidine and 4-methyl-5-(2-phosphoethyl)-thiazole: step 1/1.</text>
</comment>
<dbReference type="RefSeq" id="WP_109235516.1">
    <property type="nucleotide sequence ID" value="NZ_BMXZ01000001.1"/>
</dbReference>
<feature type="binding site" evidence="10">
    <location>
        <begin position="148"/>
        <end position="150"/>
    </location>
    <ligand>
        <name>2-[(2R,5Z)-2-carboxy-4-methylthiazol-5(2H)-ylidene]ethyl phosphate</name>
        <dbReference type="ChEBI" id="CHEBI:62899"/>
    </ligand>
</feature>
<evidence type="ECO:0000256" key="2">
    <source>
        <dbReference type="ARBA" id="ARBA00005165"/>
    </source>
</evidence>
<comment type="caution">
    <text evidence="14">The sequence shown here is derived from an EMBL/GenBank/DDBJ whole genome shotgun (WGS) entry which is preliminary data.</text>
</comment>
<name>A0A2U2AMC9_9GAMM</name>
<protein>
    <recommendedName>
        <fullName evidence="10">Thiamine-phosphate synthase</fullName>
        <shortName evidence="10">TP synthase</shortName>
        <shortName evidence="10">TPS</shortName>
        <ecNumber evidence="10">2.5.1.3</ecNumber>
    </recommendedName>
    <alternativeName>
        <fullName evidence="10">Thiamine-phosphate pyrophosphorylase</fullName>
        <shortName evidence="10">TMP pyrophosphorylase</shortName>
        <shortName evidence="10">TMP-PPase</shortName>
    </alternativeName>
</protein>
<comment type="function">
    <text evidence="1 10">Condenses 4-methyl-5-(beta-hydroxyethyl)thiazole monophosphate (THZ-P) and 2-methyl-4-amino-5-hydroxymethyl pyrimidine pyrophosphate (HMP-PP) to form thiamine monophosphate (TMP).</text>
</comment>
<dbReference type="Pfam" id="PF02581">
    <property type="entry name" value="TMP-TENI"/>
    <property type="match status" value="1"/>
</dbReference>
<evidence type="ECO:0000256" key="1">
    <source>
        <dbReference type="ARBA" id="ARBA00003814"/>
    </source>
</evidence>
<dbReference type="GO" id="GO:0004789">
    <property type="term" value="F:thiamine-phosphate diphosphorylase activity"/>
    <property type="evidence" value="ECO:0007669"/>
    <property type="project" value="UniProtKB-UniRule"/>
</dbReference>
<evidence type="ECO:0000259" key="13">
    <source>
        <dbReference type="Pfam" id="PF02581"/>
    </source>
</evidence>
<feature type="binding site" evidence="10">
    <location>
        <position position="151"/>
    </location>
    <ligand>
        <name>4-amino-2-methyl-5-(diphosphooxymethyl)pyrimidine</name>
        <dbReference type="ChEBI" id="CHEBI:57841"/>
    </ligand>
</feature>
<dbReference type="PANTHER" id="PTHR20857">
    <property type="entry name" value="THIAMINE-PHOSPHATE PYROPHOSPHORYLASE"/>
    <property type="match status" value="1"/>
</dbReference>
<evidence type="ECO:0000256" key="12">
    <source>
        <dbReference type="RuleBase" id="RU004253"/>
    </source>
</evidence>
<feature type="binding site" evidence="10">
    <location>
        <position position="103"/>
    </location>
    <ligand>
        <name>Mg(2+)</name>
        <dbReference type="ChEBI" id="CHEBI:18420"/>
    </ligand>
</feature>
<evidence type="ECO:0000256" key="5">
    <source>
        <dbReference type="ARBA" id="ARBA00022842"/>
    </source>
</evidence>
<dbReference type="HAMAP" id="MF_00097">
    <property type="entry name" value="TMP_synthase"/>
    <property type="match status" value="1"/>
</dbReference>
<keyword evidence="3 10" id="KW-0808">Transferase</keyword>
<evidence type="ECO:0000256" key="11">
    <source>
        <dbReference type="RuleBase" id="RU003826"/>
    </source>
</evidence>
<dbReference type="PANTHER" id="PTHR20857:SF23">
    <property type="entry name" value="THIAMINE BIOSYNTHETIC BIFUNCTIONAL ENZYME"/>
    <property type="match status" value="1"/>
</dbReference>
<feature type="binding site" evidence="10">
    <location>
        <position position="122"/>
    </location>
    <ligand>
        <name>4-amino-2-methyl-5-(diphosphooxymethyl)pyrimidine</name>
        <dbReference type="ChEBI" id="CHEBI:57841"/>
    </ligand>
</feature>